<proteinExistence type="predicted"/>
<protein>
    <submittedName>
        <fullName evidence="2">Uncharacterized protein</fullName>
    </submittedName>
</protein>
<comment type="caution">
    <text evidence="2">The sequence shown here is derived from an EMBL/GenBank/DDBJ whole genome shotgun (WGS) entry which is preliminary data.</text>
</comment>
<feature type="region of interest" description="Disordered" evidence="1">
    <location>
        <begin position="1"/>
        <end position="79"/>
    </location>
</feature>
<evidence type="ECO:0000313" key="2">
    <source>
        <dbReference type="EMBL" id="KAF0907822.1"/>
    </source>
</evidence>
<keyword evidence="3" id="KW-1185">Reference proteome</keyword>
<evidence type="ECO:0000313" key="3">
    <source>
        <dbReference type="Proteomes" id="UP000479710"/>
    </source>
</evidence>
<feature type="non-terminal residue" evidence="2">
    <location>
        <position position="79"/>
    </location>
</feature>
<evidence type="ECO:0000256" key="1">
    <source>
        <dbReference type="SAM" id="MobiDB-lite"/>
    </source>
</evidence>
<name>A0A6G1D680_9ORYZ</name>
<dbReference type="Proteomes" id="UP000479710">
    <property type="component" value="Unassembled WGS sequence"/>
</dbReference>
<dbReference type="EMBL" id="SPHZ02000007">
    <property type="protein sequence ID" value="KAF0907822.1"/>
    <property type="molecule type" value="Genomic_DNA"/>
</dbReference>
<sequence>MSGMTPGPVQILGDGGDKDGGAGWAPGAGIARGAVDPRGSRRAANIVRARAPRGHRDPDRSHRRPGLPRRGAWSMTPRL</sequence>
<gene>
    <name evidence="2" type="ORF">E2562_020884</name>
</gene>
<organism evidence="2 3">
    <name type="scientific">Oryza meyeriana var. granulata</name>
    <dbReference type="NCBI Taxonomy" id="110450"/>
    <lineage>
        <taxon>Eukaryota</taxon>
        <taxon>Viridiplantae</taxon>
        <taxon>Streptophyta</taxon>
        <taxon>Embryophyta</taxon>
        <taxon>Tracheophyta</taxon>
        <taxon>Spermatophyta</taxon>
        <taxon>Magnoliopsida</taxon>
        <taxon>Liliopsida</taxon>
        <taxon>Poales</taxon>
        <taxon>Poaceae</taxon>
        <taxon>BOP clade</taxon>
        <taxon>Oryzoideae</taxon>
        <taxon>Oryzeae</taxon>
        <taxon>Oryzinae</taxon>
        <taxon>Oryza</taxon>
        <taxon>Oryza meyeriana</taxon>
    </lineage>
</organism>
<reference evidence="2 3" key="1">
    <citation type="submission" date="2019-11" db="EMBL/GenBank/DDBJ databases">
        <title>Whole genome sequence of Oryza granulata.</title>
        <authorList>
            <person name="Li W."/>
        </authorList>
    </citation>
    <scope>NUCLEOTIDE SEQUENCE [LARGE SCALE GENOMIC DNA]</scope>
    <source>
        <strain evidence="3">cv. Menghai</strain>
        <tissue evidence="2">Leaf</tissue>
    </source>
</reference>
<dbReference type="AlphaFoldDB" id="A0A6G1D680"/>
<accession>A0A6G1D680</accession>